<evidence type="ECO:0000256" key="4">
    <source>
        <dbReference type="ARBA" id="ARBA00022759"/>
    </source>
</evidence>
<dbReference type="Gene3D" id="3.30.420.10">
    <property type="entry name" value="Ribonuclease H-like superfamily/Ribonuclease H"/>
    <property type="match status" value="1"/>
</dbReference>
<protein>
    <submittedName>
        <fullName evidence="7">Reverse transcriptase domain-containing protein</fullName>
    </submittedName>
</protein>
<dbReference type="InterPro" id="IPR001584">
    <property type="entry name" value="Integrase_cat-core"/>
</dbReference>
<feature type="domain" description="Integrase catalytic" evidence="6">
    <location>
        <begin position="1144"/>
        <end position="1260"/>
    </location>
</feature>
<dbReference type="InterPro" id="IPR043128">
    <property type="entry name" value="Rev_trsase/Diguanyl_cyclase"/>
</dbReference>
<organism evidence="7">
    <name type="scientific">Tanacetum cinerariifolium</name>
    <name type="common">Dalmatian daisy</name>
    <name type="synonym">Chrysanthemum cinerariifolium</name>
    <dbReference type="NCBI Taxonomy" id="118510"/>
    <lineage>
        <taxon>Eukaryota</taxon>
        <taxon>Viridiplantae</taxon>
        <taxon>Streptophyta</taxon>
        <taxon>Embryophyta</taxon>
        <taxon>Tracheophyta</taxon>
        <taxon>Spermatophyta</taxon>
        <taxon>Magnoliopsida</taxon>
        <taxon>eudicotyledons</taxon>
        <taxon>Gunneridae</taxon>
        <taxon>Pentapetalae</taxon>
        <taxon>asterids</taxon>
        <taxon>campanulids</taxon>
        <taxon>Asterales</taxon>
        <taxon>Asteraceae</taxon>
        <taxon>Asteroideae</taxon>
        <taxon>Anthemideae</taxon>
        <taxon>Anthemidinae</taxon>
        <taxon>Tanacetum</taxon>
    </lineage>
</organism>
<evidence type="ECO:0000256" key="3">
    <source>
        <dbReference type="ARBA" id="ARBA00022722"/>
    </source>
</evidence>
<dbReference type="InterPro" id="IPR012337">
    <property type="entry name" value="RNaseH-like_sf"/>
</dbReference>
<dbReference type="SUPFAM" id="SSF56672">
    <property type="entry name" value="DNA/RNA polymerases"/>
    <property type="match status" value="1"/>
</dbReference>
<feature type="region of interest" description="Disordered" evidence="5">
    <location>
        <begin position="460"/>
        <end position="497"/>
    </location>
</feature>
<dbReference type="Gene3D" id="2.40.70.10">
    <property type="entry name" value="Acid Proteases"/>
    <property type="match status" value="1"/>
</dbReference>
<dbReference type="CDD" id="cd01647">
    <property type="entry name" value="RT_LTR"/>
    <property type="match status" value="1"/>
</dbReference>
<dbReference type="EMBL" id="BKCJ010009834">
    <property type="protein sequence ID" value="GEU88835.1"/>
    <property type="molecule type" value="Genomic_DNA"/>
</dbReference>
<dbReference type="InterPro" id="IPR043502">
    <property type="entry name" value="DNA/RNA_pol_sf"/>
</dbReference>
<dbReference type="CDD" id="cd00303">
    <property type="entry name" value="retropepsin_like"/>
    <property type="match status" value="1"/>
</dbReference>
<dbReference type="Pfam" id="PF00665">
    <property type="entry name" value="rve"/>
    <property type="match status" value="1"/>
</dbReference>
<keyword evidence="4" id="KW-0378">Hydrolase</keyword>
<keyword evidence="1" id="KW-0808">Transferase</keyword>
<dbReference type="GO" id="GO:0004519">
    <property type="term" value="F:endonuclease activity"/>
    <property type="evidence" value="ECO:0007669"/>
    <property type="project" value="UniProtKB-KW"/>
</dbReference>
<dbReference type="PANTHER" id="PTHR37984">
    <property type="entry name" value="PROTEIN CBG26694"/>
    <property type="match status" value="1"/>
</dbReference>
<dbReference type="InterPro" id="IPR036397">
    <property type="entry name" value="RNaseH_sf"/>
</dbReference>
<keyword evidence="3" id="KW-0540">Nuclease</keyword>
<dbReference type="InterPro" id="IPR050951">
    <property type="entry name" value="Retrovirus_Pol_polyprotein"/>
</dbReference>
<keyword evidence="7" id="KW-0695">RNA-directed DNA polymerase</keyword>
<dbReference type="Gene3D" id="3.10.10.10">
    <property type="entry name" value="HIV Type 1 Reverse Transcriptase, subunit A, domain 1"/>
    <property type="match status" value="1"/>
</dbReference>
<accession>A0A6L2NW34</accession>
<gene>
    <name evidence="7" type="ORF">Tci_060813</name>
</gene>
<dbReference type="GO" id="GO:0003676">
    <property type="term" value="F:nucleic acid binding"/>
    <property type="evidence" value="ECO:0007669"/>
    <property type="project" value="InterPro"/>
</dbReference>
<dbReference type="Gene3D" id="3.30.70.270">
    <property type="match status" value="1"/>
</dbReference>
<feature type="compositionally biased region" description="Basic and acidic residues" evidence="5">
    <location>
        <begin position="470"/>
        <end position="487"/>
    </location>
</feature>
<dbReference type="InterPro" id="IPR041588">
    <property type="entry name" value="Integrase_H2C2"/>
</dbReference>
<evidence type="ECO:0000313" key="7">
    <source>
        <dbReference type="EMBL" id="GEU88835.1"/>
    </source>
</evidence>
<name>A0A6L2NW34_TANCI</name>
<keyword evidence="2" id="KW-0548">Nucleotidyltransferase</keyword>
<evidence type="ECO:0000256" key="2">
    <source>
        <dbReference type="ARBA" id="ARBA00022695"/>
    </source>
</evidence>
<dbReference type="SUPFAM" id="SSF53098">
    <property type="entry name" value="Ribonuclease H-like"/>
    <property type="match status" value="1"/>
</dbReference>
<sequence length="1405" mass="159659">MRTRSNFYPFNSFTTILRCSNRRRIQNIVKPEFRAIENIVPMADRTMEELLQAPTEGYGEAIVIPEILAENFEIKTNLLQLVQANKFHGRENDNPHTQMSNFKRMTATLKYRDVLNDAIKLMLFPYSLEDRARILYEKDPPNSILTCDDLVNNFVNQFFPPSKTTHLKNEISRFTQRFKETFNTFYNGLTEQDQDSLNAAAGGNLLNKTTREALKIIENISKVCYSRNKSNVARVNTNSRDNVSKTDYRIDKLADQISNLVVIVNKQVVAPAKAVERICVTCGGAHAYYECIATDNQSSICAASGSYNQISLPNRANHQIPPPGFASVQNNSNRGNNFQNSHGYPAQMNNASIFQNQGFQNQPFSVPNNQIPPIMPNEFSSYIRSNEIAIKSMQNQINVLRGDFSKQEEKLRRNLNYDMRSILGIFFQNQPSNLGTLPSNTIPNPKGEMKDVTTRSGFAYEGPSIPTESPLEKVDEQNTEEILDKEQSNSSGSTAQVQPPVVPILIPEPDVLRTKTKPSIPYPSSFADALLLMPKFASTINSILANKDKLFELAKVSLNENCSAMLLKKLPKKLGDSGKFLIPYDFPGIEVCHALADLGASINLMPLPIWKKLSLPELTPTRMILELADRSITHPKGVVEDVFVKVGKFRFPIDFIVVEFEADPRVPLILRRSFLRTGRALIDVYGEEITLRVNDESITFNLNQTMRYSLTYDDTSVNRVDVIDIACEEFVQDVLDFKYNSKSSNPTLVYDDLISKSDARKVPIVKSSLPTLTPFRESDFFLEEIEDFLNDDSIPIGIENSVYDPEGDILFLEKLLNEDPFQLPLMDLKLDSNKLPVIIAKNLSVDEKLALVNVLKSHKWAISWKISNIKGINPNFCTHKILMDDDYKPAIQSQRRVNLKIHDVIKKEVIKLLDTGMIYPISNSPWVSPIHCVPKKGGMTVVANENNELIPTRLVIGWREKTTFTCPYGTFAYRRMPFGLCNAPGTFQSCMMSIFHDMIEKTMEGFMDDFLLFGDSFSSCLTNLDKMLNRCKETNLVLDWEKCHFMYREGIVLGHKISKSGIEVDRAKVDVIAKLPHPTTVKGVRSFLGHAACHEGPSGGHHGANLTAKKVFDSGFFWPSIYRDAHKMIKNYDICRRQGKISQRNEMPQNSIQVCEIFDIWGIDFMWPFPSSKRNKYILVAVDYLSKWVEAKAHPTNDARVVVKFLKSLFSWFGIPWAIISNRGTHFCNDQFTYVMIKYGVTHRLATAYHPQTSGQVEMMYYGIFAAYKTPIGCTLYKLVYGKSCHLPIELEHRAYRALKHVIFDLKTAGDHQKLQLNELSELRDQAYENSVIYKESTKKLHDSKIKNHIFNVGTMELSQPNGLNFKVNGHHVKHYFGGDIPSNVALDLHTFPKATKFRDRVKLK</sequence>
<dbReference type="InterPro" id="IPR000477">
    <property type="entry name" value="RT_dom"/>
</dbReference>
<dbReference type="GO" id="GO:0015074">
    <property type="term" value="P:DNA integration"/>
    <property type="evidence" value="ECO:0007669"/>
    <property type="project" value="InterPro"/>
</dbReference>
<evidence type="ECO:0000256" key="5">
    <source>
        <dbReference type="SAM" id="MobiDB-lite"/>
    </source>
</evidence>
<evidence type="ECO:0000256" key="1">
    <source>
        <dbReference type="ARBA" id="ARBA00022679"/>
    </source>
</evidence>
<comment type="caution">
    <text evidence="7">The sequence shown here is derived from an EMBL/GenBank/DDBJ whole genome shotgun (WGS) entry which is preliminary data.</text>
</comment>
<dbReference type="GO" id="GO:0003964">
    <property type="term" value="F:RNA-directed DNA polymerase activity"/>
    <property type="evidence" value="ECO:0007669"/>
    <property type="project" value="UniProtKB-KW"/>
</dbReference>
<dbReference type="InterPro" id="IPR021109">
    <property type="entry name" value="Peptidase_aspartic_dom_sf"/>
</dbReference>
<reference evidence="7" key="1">
    <citation type="journal article" date="2019" name="Sci. Rep.">
        <title>Draft genome of Tanacetum cinerariifolium, the natural source of mosquito coil.</title>
        <authorList>
            <person name="Yamashiro T."/>
            <person name="Shiraishi A."/>
            <person name="Satake H."/>
            <person name="Nakayama K."/>
        </authorList>
    </citation>
    <scope>NUCLEOTIDE SEQUENCE</scope>
</reference>
<dbReference type="InterPro" id="IPR005162">
    <property type="entry name" value="Retrotrans_gag_dom"/>
</dbReference>
<proteinExistence type="predicted"/>
<evidence type="ECO:0000259" key="6">
    <source>
        <dbReference type="PROSITE" id="PS50994"/>
    </source>
</evidence>
<dbReference type="Pfam" id="PF17921">
    <property type="entry name" value="Integrase_H2C2"/>
    <property type="match status" value="1"/>
</dbReference>
<dbReference type="Pfam" id="PF00078">
    <property type="entry name" value="RVT_1"/>
    <property type="match status" value="1"/>
</dbReference>
<dbReference type="Pfam" id="PF03732">
    <property type="entry name" value="Retrotrans_gag"/>
    <property type="match status" value="1"/>
</dbReference>
<dbReference type="PROSITE" id="PS50994">
    <property type="entry name" value="INTEGRASE"/>
    <property type="match status" value="1"/>
</dbReference>
<dbReference type="PANTHER" id="PTHR37984:SF5">
    <property type="entry name" value="PROTEIN NYNRIN-LIKE"/>
    <property type="match status" value="1"/>
</dbReference>
<dbReference type="Gene3D" id="1.10.340.70">
    <property type="match status" value="1"/>
</dbReference>
<keyword evidence="4" id="KW-0255">Endonuclease</keyword>